<sequence length="233" mass="25152">MRPHSTTPARARSRPSTVDVRYPFFLANATYAVVEGDTAYARSYCGYPGMAIACEGGRAMLKLKGDNYTVLDIDYSNHTITVADVLASGSDCPRVTHNVTLPPETWLNLSTTANVNLVFFFDCVFTTATPPPSALVPINCSSFPQRDRMSYVAAEPNLSPRDGSNYLSRLNSDGYGQVLKQGFQLTWDPSAGSCYLCENSGGQCSYNAAGDGEFLGCLCSDGSVRSLDCGNRK</sequence>
<comment type="caution">
    <text evidence="6">The sequence shown here is derived from an EMBL/GenBank/DDBJ whole genome shotgun (WGS) entry which is preliminary data.</text>
</comment>
<evidence type="ECO:0000256" key="1">
    <source>
        <dbReference type="ARBA" id="ARBA00004167"/>
    </source>
</evidence>
<evidence type="ECO:0000256" key="2">
    <source>
        <dbReference type="ARBA" id="ARBA00022729"/>
    </source>
</evidence>
<evidence type="ECO:0000259" key="4">
    <source>
        <dbReference type="Pfam" id="PF13947"/>
    </source>
</evidence>
<reference evidence="6" key="1">
    <citation type="journal article" date="2019" name="BMC Genomics">
        <title>A new reference genome for Sorghum bicolor reveals high levels of sequence similarity between sweet and grain genotypes: implications for the genetics of sugar metabolism.</title>
        <authorList>
            <person name="Cooper E.A."/>
            <person name="Brenton Z.W."/>
            <person name="Flinn B.S."/>
            <person name="Jenkins J."/>
            <person name="Shu S."/>
            <person name="Flowers D."/>
            <person name="Luo F."/>
            <person name="Wang Y."/>
            <person name="Xia P."/>
            <person name="Barry K."/>
            <person name="Daum C."/>
            <person name="Lipzen A."/>
            <person name="Yoshinaga Y."/>
            <person name="Schmutz J."/>
            <person name="Saski C."/>
            <person name="Vermerris W."/>
            <person name="Kresovich S."/>
        </authorList>
    </citation>
    <scope>NUCLEOTIDE SEQUENCE</scope>
</reference>
<dbReference type="Proteomes" id="UP000807115">
    <property type="component" value="Chromosome 9"/>
</dbReference>
<dbReference type="Pfam" id="PF14380">
    <property type="entry name" value="WAK_assoc"/>
    <property type="match status" value="1"/>
</dbReference>
<comment type="subcellular location">
    <subcellularLocation>
        <location evidence="1">Membrane</location>
        <topology evidence="1">Single-pass membrane protein</topology>
    </subcellularLocation>
</comment>
<dbReference type="Pfam" id="PF13947">
    <property type="entry name" value="GUB_WAK_bind"/>
    <property type="match status" value="1"/>
</dbReference>
<organism evidence="6 7">
    <name type="scientific">Sorghum bicolor</name>
    <name type="common">Sorghum</name>
    <name type="synonym">Sorghum vulgare</name>
    <dbReference type="NCBI Taxonomy" id="4558"/>
    <lineage>
        <taxon>Eukaryota</taxon>
        <taxon>Viridiplantae</taxon>
        <taxon>Streptophyta</taxon>
        <taxon>Embryophyta</taxon>
        <taxon>Tracheophyta</taxon>
        <taxon>Spermatophyta</taxon>
        <taxon>Magnoliopsida</taxon>
        <taxon>Liliopsida</taxon>
        <taxon>Poales</taxon>
        <taxon>Poaceae</taxon>
        <taxon>PACMAD clade</taxon>
        <taxon>Panicoideae</taxon>
        <taxon>Andropogonodae</taxon>
        <taxon>Andropogoneae</taxon>
        <taxon>Sorghinae</taxon>
        <taxon>Sorghum</taxon>
    </lineage>
</organism>
<keyword evidence="2" id="KW-0732">Signal</keyword>
<evidence type="ECO:0000256" key="3">
    <source>
        <dbReference type="ARBA" id="ARBA00023180"/>
    </source>
</evidence>
<gene>
    <name evidence="6" type="ORF">BDA96_09G234700</name>
</gene>
<feature type="domain" description="Wall-associated receptor kinase C-terminal" evidence="5">
    <location>
        <begin position="170"/>
        <end position="222"/>
    </location>
</feature>
<feature type="domain" description="Wall-associated receptor kinase galacturonan-binding" evidence="4">
    <location>
        <begin position="18"/>
        <end position="84"/>
    </location>
</feature>
<dbReference type="EMBL" id="CM027688">
    <property type="protein sequence ID" value="KAG0519095.1"/>
    <property type="molecule type" value="Genomic_DNA"/>
</dbReference>
<evidence type="ECO:0000259" key="5">
    <source>
        <dbReference type="Pfam" id="PF14380"/>
    </source>
</evidence>
<protein>
    <recommendedName>
        <fullName evidence="8">Wall-associated receptor kinase C-terminal domain-containing protein</fullName>
    </recommendedName>
</protein>
<dbReference type="InterPro" id="IPR032872">
    <property type="entry name" value="WAK_assoc_C"/>
</dbReference>
<dbReference type="AlphaFoldDB" id="A0A921QDJ2"/>
<dbReference type="InterPro" id="IPR025287">
    <property type="entry name" value="WAK_GUB"/>
</dbReference>
<name>A0A921QDJ2_SORBI</name>
<proteinExistence type="predicted"/>
<dbReference type="GO" id="GO:0016020">
    <property type="term" value="C:membrane"/>
    <property type="evidence" value="ECO:0007669"/>
    <property type="project" value="UniProtKB-SubCell"/>
</dbReference>
<evidence type="ECO:0000313" key="6">
    <source>
        <dbReference type="EMBL" id="KAG0519095.1"/>
    </source>
</evidence>
<accession>A0A921QDJ2</accession>
<evidence type="ECO:0008006" key="8">
    <source>
        <dbReference type="Google" id="ProtNLM"/>
    </source>
</evidence>
<reference evidence="6" key="2">
    <citation type="submission" date="2020-10" db="EMBL/GenBank/DDBJ databases">
        <authorList>
            <person name="Cooper E.A."/>
            <person name="Brenton Z.W."/>
            <person name="Flinn B.S."/>
            <person name="Jenkins J."/>
            <person name="Shu S."/>
            <person name="Flowers D."/>
            <person name="Luo F."/>
            <person name="Wang Y."/>
            <person name="Xia P."/>
            <person name="Barry K."/>
            <person name="Daum C."/>
            <person name="Lipzen A."/>
            <person name="Yoshinaga Y."/>
            <person name="Schmutz J."/>
            <person name="Saski C."/>
            <person name="Vermerris W."/>
            <person name="Kresovich S."/>
        </authorList>
    </citation>
    <scope>NUCLEOTIDE SEQUENCE</scope>
</reference>
<dbReference type="PANTHER" id="PTHR33138">
    <property type="entry name" value="OS01G0690200 PROTEIN"/>
    <property type="match status" value="1"/>
</dbReference>
<keyword evidence="3" id="KW-0325">Glycoprotein</keyword>
<dbReference type="PANTHER" id="PTHR33138:SF54">
    <property type="entry name" value="OS01G0690900 PROTEIN"/>
    <property type="match status" value="1"/>
</dbReference>
<dbReference type="GO" id="GO:0030247">
    <property type="term" value="F:polysaccharide binding"/>
    <property type="evidence" value="ECO:0007669"/>
    <property type="project" value="InterPro"/>
</dbReference>
<evidence type="ECO:0000313" key="7">
    <source>
        <dbReference type="Proteomes" id="UP000807115"/>
    </source>
</evidence>